<dbReference type="PANTHER" id="PTHR45782:SF4">
    <property type="entry name" value="MITOCHONDRIAL RIBOSOME-ASSOCIATED GTPASE 1"/>
    <property type="match status" value="1"/>
</dbReference>
<evidence type="ECO:0000256" key="5">
    <source>
        <dbReference type="ARBA" id="ARBA00007573"/>
    </source>
</evidence>
<keyword evidence="12" id="KW-0496">Mitochondrion</keyword>
<dbReference type="PRINTS" id="PR00326">
    <property type="entry name" value="GTP1OBG"/>
</dbReference>
<dbReference type="Pfam" id="PF05625">
    <property type="entry name" value="PAXNEB"/>
    <property type="match status" value="1"/>
</dbReference>
<evidence type="ECO:0000256" key="17">
    <source>
        <dbReference type="ARBA" id="ARBA00045284"/>
    </source>
</evidence>
<keyword evidence="11" id="KW-0809">Transit peptide</keyword>
<evidence type="ECO:0000256" key="13">
    <source>
        <dbReference type="ARBA" id="ARBA00023134"/>
    </source>
</evidence>
<keyword evidence="7" id="KW-0963">Cytoplasm</keyword>
<evidence type="ECO:0000256" key="18">
    <source>
        <dbReference type="ARBA" id="ARBA00063757"/>
    </source>
</evidence>
<protein>
    <recommendedName>
        <fullName evidence="6">Elongator complex protein 4</fullName>
    </recommendedName>
</protein>
<dbReference type="SUPFAM" id="SSF52540">
    <property type="entry name" value="P-loop containing nucleoside triphosphate hydrolases"/>
    <property type="match status" value="1"/>
</dbReference>
<organism evidence="21 22">
    <name type="scientific">Pristionchus pacificus</name>
    <name type="common">Parasitic nematode worm</name>
    <dbReference type="NCBI Taxonomy" id="54126"/>
    <lineage>
        <taxon>Eukaryota</taxon>
        <taxon>Metazoa</taxon>
        <taxon>Ecdysozoa</taxon>
        <taxon>Nematoda</taxon>
        <taxon>Chromadorea</taxon>
        <taxon>Rhabditida</taxon>
        <taxon>Rhabditina</taxon>
        <taxon>Diplogasteromorpha</taxon>
        <taxon>Diplogasteroidea</taxon>
        <taxon>Neodiplogasteridae</taxon>
        <taxon>Pristionchus</taxon>
    </lineage>
</organism>
<evidence type="ECO:0000256" key="16">
    <source>
        <dbReference type="ARBA" id="ARBA00045238"/>
    </source>
</evidence>
<dbReference type="EnsemblMetazoa" id="PPA06911.1">
    <property type="protein sequence ID" value="PPA06911.1"/>
    <property type="gene ID" value="WBGene00096465"/>
</dbReference>
<name>A0A2A6B4S2_PRIPA</name>
<comment type="function">
    <text evidence="16">Component of the elongator complex which is required for multiple tRNA modifications, including mcm5U (5-methoxycarbonylmethyl uridine), mcm5s2U (5-methoxycarbonylmethyl-2-thiouridine), and ncm5U (5-carbamoylmethyl uridine). The elongator complex catalyzes the formation of carboxymethyluridine in the wobble base at position 34 in tRNAs.</text>
</comment>
<evidence type="ECO:0000256" key="1">
    <source>
        <dbReference type="ARBA" id="ARBA00004123"/>
    </source>
</evidence>
<reference evidence="22" key="1">
    <citation type="journal article" date="2008" name="Nat. Genet.">
        <title>The Pristionchus pacificus genome provides a unique perspective on nematode lifestyle and parasitism.</title>
        <authorList>
            <person name="Dieterich C."/>
            <person name="Clifton S.W."/>
            <person name="Schuster L.N."/>
            <person name="Chinwalla A."/>
            <person name="Delehaunty K."/>
            <person name="Dinkelacker I."/>
            <person name="Fulton L."/>
            <person name="Fulton R."/>
            <person name="Godfrey J."/>
            <person name="Minx P."/>
            <person name="Mitreva M."/>
            <person name="Roeseler W."/>
            <person name="Tian H."/>
            <person name="Witte H."/>
            <person name="Yang S.P."/>
            <person name="Wilson R.K."/>
            <person name="Sommer R.J."/>
        </authorList>
    </citation>
    <scope>NUCLEOTIDE SEQUENCE [LARGE SCALE GENOMIC DNA]</scope>
    <source>
        <strain evidence="22">PS312</strain>
    </source>
</reference>
<dbReference type="GO" id="GO:0033588">
    <property type="term" value="C:elongator holoenzyme complex"/>
    <property type="evidence" value="ECO:0007669"/>
    <property type="project" value="InterPro"/>
</dbReference>
<feature type="region of interest" description="Disordered" evidence="19">
    <location>
        <begin position="340"/>
        <end position="370"/>
    </location>
</feature>
<comment type="pathway">
    <text evidence="4">tRNA modification; 5-methoxycarbonylmethyl-2-thiouridine-tRNA biosynthesis.</text>
</comment>
<dbReference type="GO" id="GO:0002098">
    <property type="term" value="P:tRNA wobble uridine modification"/>
    <property type="evidence" value="ECO:0007669"/>
    <property type="project" value="InterPro"/>
</dbReference>
<dbReference type="GO" id="GO:0005634">
    <property type="term" value="C:nucleus"/>
    <property type="evidence" value="ECO:0007669"/>
    <property type="project" value="UniProtKB-SubCell"/>
</dbReference>
<dbReference type="FunFam" id="3.40.50.300:FF:003870">
    <property type="entry name" value="Putative elongator complex protein 4"/>
    <property type="match status" value="1"/>
</dbReference>
<keyword evidence="13" id="KW-0342">GTP-binding</keyword>
<dbReference type="InterPro" id="IPR006073">
    <property type="entry name" value="GTP-bd"/>
</dbReference>
<evidence type="ECO:0000256" key="10">
    <source>
        <dbReference type="ARBA" id="ARBA00022792"/>
    </source>
</evidence>
<dbReference type="AlphaFoldDB" id="A0A2A6B4S2"/>
<evidence type="ECO:0000256" key="4">
    <source>
        <dbReference type="ARBA" id="ARBA00005043"/>
    </source>
</evidence>
<dbReference type="GO" id="GO:0003924">
    <property type="term" value="F:GTPase activity"/>
    <property type="evidence" value="ECO:0000318"/>
    <property type="project" value="GO_Central"/>
</dbReference>
<feature type="region of interest" description="Disordered" evidence="19">
    <location>
        <begin position="88"/>
        <end position="108"/>
    </location>
</feature>
<comment type="similarity">
    <text evidence="5">Belongs to the ELP4 family.</text>
</comment>
<comment type="subunit">
    <text evidence="18">Component of the elongator complex.</text>
</comment>
<comment type="subcellular location">
    <subcellularLocation>
        <location evidence="3">Cytoplasm</location>
    </subcellularLocation>
    <subcellularLocation>
        <location evidence="2">Mitochondrion inner membrane</location>
        <topology evidence="2">Peripheral membrane protein</topology>
        <orientation evidence="2">Matrix side</orientation>
    </subcellularLocation>
    <subcellularLocation>
        <location evidence="1">Nucleus</location>
    </subcellularLocation>
</comment>
<proteinExistence type="inferred from homology"/>
<dbReference type="PANTHER" id="PTHR45782">
    <property type="entry name" value="MITOCHONDRIAL RIBOSOME-ASSOCIATED GTPASE 1"/>
    <property type="match status" value="1"/>
</dbReference>
<evidence type="ECO:0000313" key="21">
    <source>
        <dbReference type="EnsemblMetazoa" id="PPA06911.1"/>
    </source>
</evidence>
<evidence type="ECO:0000256" key="19">
    <source>
        <dbReference type="SAM" id="MobiDB-lite"/>
    </source>
</evidence>
<accession>A0A8R1YA33</accession>
<feature type="domain" description="G" evidence="20">
    <location>
        <begin position="504"/>
        <end position="587"/>
    </location>
</feature>
<evidence type="ECO:0000256" key="2">
    <source>
        <dbReference type="ARBA" id="ARBA00004443"/>
    </source>
</evidence>
<dbReference type="InterPro" id="IPR023179">
    <property type="entry name" value="GTP-bd_ortho_bundle_sf"/>
</dbReference>
<dbReference type="GO" id="GO:0005743">
    <property type="term" value="C:mitochondrial inner membrane"/>
    <property type="evidence" value="ECO:0007669"/>
    <property type="project" value="UniProtKB-SubCell"/>
</dbReference>
<keyword evidence="8" id="KW-0819">tRNA processing</keyword>
<evidence type="ECO:0000256" key="3">
    <source>
        <dbReference type="ARBA" id="ARBA00004496"/>
    </source>
</evidence>
<sequence length="686" mass="77475">MNFGDTVSIKGCSLKSRHLETGSGCAAVDAVLGGSVPNTSTVIYDEVSSRAYADVLLRLASSEGLHEEHDILYVSSPLDEDDLMEKLPSRSVEGSSESKKAAPPDEYAPVKQIESSVSKGISKYDLATTVTPETRAASSTKIYRYPSTVDVPFSYQGLTNILKELLNRPEYAKSKGPRPPNSPKPRLLRVIIRGLGSPLWEDAETVRQFIVRLPHIMRHAYAVLFASTNTRAMSEESSRQLETIADAFFRLESMNEEEKKMYDKAHGYWRIIRLPRLISLAPTPPPSTDLSFELHRRSFDIKILHLPPALGDEETDKKMMWNTVRTVGKRLLERSIDGPAKCMRPLSTSSAHPSMEGPSSDLPSSSSPPFRDSFELPSSFDFRVWFPMHMSVQLKAMEGKLRTVDLILEVHDARIPISGRNPLLARQFSAARPHILVMNKMDLIDMGKYRRPIEEYYADHGAPRIVWTDCKRRLSKAIVDLRECMIDALRSEPRFNRTTKTEYQVMVIGIPNVGKSSLINSLRSTNLGIKKSAVTEGARPGVTIRVQNRVRILDRPPIYVLDTPGVLPPRHKSVDEAMKLALCDLVLESATEPRIVADYLLYWMNRTGDYSYTRHLGLPSEPVDDIDALLKRICARHEMRVKRMIPGEGYQERWDTDKAVKMFIALFRSAKLRDHCLDKELLLPYL</sequence>
<dbReference type="InterPro" id="IPR027417">
    <property type="entry name" value="P-loop_NTPase"/>
</dbReference>
<evidence type="ECO:0000256" key="15">
    <source>
        <dbReference type="ARBA" id="ARBA00023242"/>
    </source>
</evidence>
<dbReference type="Gene3D" id="3.40.50.300">
    <property type="entry name" value="P-loop containing nucleotide triphosphate hydrolases"/>
    <property type="match status" value="2"/>
</dbReference>
<dbReference type="CDD" id="cd01856">
    <property type="entry name" value="YlqF"/>
    <property type="match status" value="1"/>
</dbReference>
<dbReference type="FunFam" id="3.40.50.300:FF:000876">
    <property type="entry name" value="Mitochondrial GTPase 1"/>
    <property type="match status" value="1"/>
</dbReference>
<comment type="function">
    <text evidence="17">Plays a role in the regulation of the mitochondrial ribosome assembly and of translational activity. Displays mitochondrial GTPase activity.</text>
</comment>
<accession>A0A2A6B4S2</accession>
<keyword evidence="22" id="KW-1185">Reference proteome</keyword>
<evidence type="ECO:0000256" key="9">
    <source>
        <dbReference type="ARBA" id="ARBA00022741"/>
    </source>
</evidence>
<feature type="compositionally biased region" description="Low complexity" evidence="19">
    <location>
        <begin position="358"/>
        <end position="370"/>
    </location>
</feature>
<keyword evidence="14" id="KW-0472">Membrane</keyword>
<evidence type="ECO:0000256" key="6">
    <source>
        <dbReference type="ARBA" id="ARBA00020265"/>
    </source>
</evidence>
<dbReference type="FunFam" id="1.10.1580.10:FF:000004">
    <property type="entry name" value="Mitochondrial GTPase 1"/>
    <property type="match status" value="1"/>
</dbReference>
<dbReference type="InterPro" id="IPR008728">
    <property type="entry name" value="Elongator_complex_protein_4"/>
</dbReference>
<evidence type="ECO:0000256" key="12">
    <source>
        <dbReference type="ARBA" id="ARBA00023128"/>
    </source>
</evidence>
<dbReference type="GO" id="GO:0005739">
    <property type="term" value="C:mitochondrion"/>
    <property type="evidence" value="ECO:0000318"/>
    <property type="project" value="GO_Central"/>
</dbReference>
<dbReference type="Proteomes" id="UP000005239">
    <property type="component" value="Unassembled WGS sequence"/>
</dbReference>
<evidence type="ECO:0000256" key="7">
    <source>
        <dbReference type="ARBA" id="ARBA00022490"/>
    </source>
</evidence>
<reference evidence="21" key="2">
    <citation type="submission" date="2022-06" db="UniProtKB">
        <authorList>
            <consortium name="EnsemblMetazoa"/>
        </authorList>
    </citation>
    <scope>IDENTIFICATION</scope>
    <source>
        <strain evidence="21">PS312</strain>
    </source>
</reference>
<evidence type="ECO:0000256" key="14">
    <source>
        <dbReference type="ARBA" id="ARBA00023136"/>
    </source>
</evidence>
<evidence type="ECO:0000259" key="20">
    <source>
        <dbReference type="Pfam" id="PF01926"/>
    </source>
</evidence>
<gene>
    <name evidence="21" type="primary">WBGene00096465</name>
</gene>
<dbReference type="Pfam" id="PF01926">
    <property type="entry name" value="MMR_HSR1"/>
    <property type="match status" value="1"/>
</dbReference>
<evidence type="ECO:0000313" key="22">
    <source>
        <dbReference type="Proteomes" id="UP000005239"/>
    </source>
</evidence>
<keyword evidence="9" id="KW-0547">Nucleotide-binding</keyword>
<dbReference type="GO" id="GO:0005525">
    <property type="term" value="F:GTP binding"/>
    <property type="evidence" value="ECO:0007669"/>
    <property type="project" value="UniProtKB-KW"/>
</dbReference>
<keyword evidence="10" id="KW-0999">Mitochondrion inner membrane</keyword>
<dbReference type="Gene3D" id="1.10.1580.10">
    <property type="match status" value="1"/>
</dbReference>
<evidence type="ECO:0000256" key="8">
    <source>
        <dbReference type="ARBA" id="ARBA00022694"/>
    </source>
</evidence>
<keyword evidence="15" id="KW-0539">Nucleus</keyword>
<evidence type="ECO:0000256" key="11">
    <source>
        <dbReference type="ARBA" id="ARBA00022946"/>
    </source>
</evidence>